<dbReference type="AlphaFoldDB" id="A0A8J6AUF0"/>
<comment type="caution">
    <text evidence="2">The sequence shown here is derived from an EMBL/GenBank/DDBJ whole genome shotgun (WGS) entry which is preliminary data.</text>
</comment>
<evidence type="ECO:0000313" key="3">
    <source>
        <dbReference type="Proteomes" id="UP000717585"/>
    </source>
</evidence>
<feature type="transmembrane region" description="Helical" evidence="1">
    <location>
        <begin position="228"/>
        <end position="261"/>
    </location>
</feature>
<name>A0A8J6AUF0_9EUKA</name>
<dbReference type="EMBL" id="JAHDYR010000049">
    <property type="protein sequence ID" value="KAG9391830.1"/>
    <property type="molecule type" value="Genomic_DNA"/>
</dbReference>
<accession>A0A8J6AUF0</accession>
<evidence type="ECO:0000256" key="1">
    <source>
        <dbReference type="SAM" id="Phobius"/>
    </source>
</evidence>
<dbReference type="Proteomes" id="UP000717585">
    <property type="component" value="Unassembled WGS sequence"/>
</dbReference>
<proteinExistence type="predicted"/>
<evidence type="ECO:0000313" key="2">
    <source>
        <dbReference type="EMBL" id="KAG9391830.1"/>
    </source>
</evidence>
<keyword evidence="1" id="KW-0472">Membrane</keyword>
<keyword evidence="1" id="KW-0812">Transmembrane</keyword>
<sequence>MDLLDDFNSYCGPIDDGEELNFELPLSELPSLFPIESLARPSVATADSPADDAWEQFLHYTDQAIALFGDGFTGVAPGMLIQHLQSNWPSLETYGESAATTLVDQAIMNGIVQVDSTNGNLRPYSHGPLVSSPLDNAAAWRGTLHGCPDIVDLLDFPPGMEQTRAVLKDPWVFPDPVAQTITVTPSLPPPSPVKGPTPDPPRMPVEATAPVVELSEAPGAAPMSPELVAVLLMAAGLGALLSGGHGLVAGAVAGVLALLCWRG</sequence>
<gene>
    <name evidence="2" type="ORF">J8273_6898</name>
</gene>
<reference evidence="2" key="1">
    <citation type="submission" date="2021-05" db="EMBL/GenBank/DDBJ databases">
        <title>A free-living protist that lacks canonical eukaryotic 1 DNA replication and segregation systems.</title>
        <authorList>
            <person name="Salas-Leiva D.E."/>
            <person name="Tromer E.C."/>
            <person name="Curtis B.A."/>
            <person name="Jerlstrom-Hultqvist J."/>
            <person name="Kolisko M."/>
            <person name="Yi Z."/>
            <person name="Salas-Leiva J.S."/>
            <person name="Gallot-Lavallee L."/>
            <person name="Kops G.J.P.L."/>
            <person name="Archibald J.M."/>
            <person name="Simpson A.G.B."/>
            <person name="Roger A.J."/>
        </authorList>
    </citation>
    <scope>NUCLEOTIDE SEQUENCE</scope>
    <source>
        <strain evidence="2">BICM</strain>
    </source>
</reference>
<keyword evidence="3" id="KW-1185">Reference proteome</keyword>
<protein>
    <submittedName>
        <fullName evidence="2">Uncharacterized protein</fullName>
    </submittedName>
</protein>
<organism evidence="2 3">
    <name type="scientific">Carpediemonas membranifera</name>
    <dbReference type="NCBI Taxonomy" id="201153"/>
    <lineage>
        <taxon>Eukaryota</taxon>
        <taxon>Metamonada</taxon>
        <taxon>Carpediemonas-like organisms</taxon>
        <taxon>Carpediemonas</taxon>
    </lineage>
</organism>
<keyword evidence="1" id="KW-1133">Transmembrane helix</keyword>